<name>A0A2P7EH90_9SYNE</name>
<dbReference type="InterPro" id="IPR014945">
    <property type="entry name" value="DUF1816"/>
</dbReference>
<gene>
    <name evidence="1" type="ORF">C7K08_01770</name>
</gene>
<evidence type="ECO:0008006" key="3">
    <source>
        <dbReference type="Google" id="ProtNLM"/>
    </source>
</evidence>
<dbReference type="AlphaFoldDB" id="A0A2P7EH90"/>
<protein>
    <recommendedName>
        <fullName evidence="3">DUF1816 domain-containing protein</fullName>
    </recommendedName>
</protein>
<reference evidence="2" key="1">
    <citation type="submission" date="2018-03" db="EMBL/GenBank/DDBJ databases">
        <title>Ecological and genomic features of two cosmopolitan and abundant freshwater picocyanobacteria.</title>
        <authorList>
            <person name="Cabello-Yeves P.J."/>
            <person name="Picazo A."/>
            <person name="Camacho A."/>
            <person name="Callieri C."/>
            <person name="Rosselli R."/>
            <person name="Roda-Garcia J."/>
            <person name="Coutinho F.H."/>
            <person name="Rodriguez-Valera F."/>
        </authorList>
    </citation>
    <scope>NUCLEOTIDE SEQUENCE [LARGE SCALE GENOMIC DNA]</scope>
    <source>
        <strain evidence="2">Tous</strain>
    </source>
</reference>
<dbReference type="STRING" id="1910958.BTM30_00395"/>
<dbReference type="Proteomes" id="UP000240206">
    <property type="component" value="Unassembled WGS sequence"/>
</dbReference>
<keyword evidence="2" id="KW-1185">Reference proteome</keyword>
<accession>A0A2P7EH90</accession>
<evidence type="ECO:0000313" key="2">
    <source>
        <dbReference type="Proteomes" id="UP000240206"/>
    </source>
</evidence>
<dbReference type="EMBL" id="PXVC01000004">
    <property type="protein sequence ID" value="PSI02584.1"/>
    <property type="molecule type" value="Genomic_DNA"/>
</dbReference>
<proteinExistence type="predicted"/>
<comment type="caution">
    <text evidence="1">The sequence shown here is derived from an EMBL/GenBank/DDBJ whole genome shotgun (WGS) entry which is preliminary data.</text>
</comment>
<dbReference type="Pfam" id="PF08846">
    <property type="entry name" value="DUF1816"/>
    <property type="match status" value="1"/>
</dbReference>
<sequence>MGLFSAPLRATANALGLAWWARVDTRQPDVTYWFGPYVRRHTLECKLPAFLADLRSEGPAVLEHRLVRTRRGEPFTIEHQG</sequence>
<organism evidence="1 2">
    <name type="scientific">Synechococcus lacustris str. Tous</name>
    <dbReference type="NCBI Taxonomy" id="1910958"/>
    <lineage>
        <taxon>Bacteria</taxon>
        <taxon>Bacillati</taxon>
        <taxon>Cyanobacteriota</taxon>
        <taxon>Cyanophyceae</taxon>
        <taxon>Synechococcales</taxon>
        <taxon>Synechococcaceae</taxon>
        <taxon>Synechococcus</taxon>
    </lineage>
</organism>
<evidence type="ECO:0000313" key="1">
    <source>
        <dbReference type="EMBL" id="PSI02584.1"/>
    </source>
</evidence>
<dbReference type="RefSeq" id="WP_106498933.1">
    <property type="nucleotide sequence ID" value="NZ_PXVC01000004.1"/>
</dbReference>